<dbReference type="InterPro" id="IPR000766">
    <property type="entry name" value="GalP_uridyl_Trfase_II"/>
</dbReference>
<dbReference type="GO" id="GO:0006012">
    <property type="term" value="P:galactose metabolic process"/>
    <property type="evidence" value="ECO:0007669"/>
    <property type="project" value="UniProtKB-KW"/>
</dbReference>
<protein>
    <recommendedName>
        <fullName evidence="8">Galactose-1-phosphate uridyl transferase N-terminal domain-containing protein</fullName>
    </recommendedName>
</protein>
<evidence type="ECO:0000256" key="1">
    <source>
        <dbReference type="ARBA" id="ARBA00001107"/>
    </source>
</evidence>
<comment type="catalytic activity">
    <reaction evidence="1">
        <text>alpha-D-galactose 1-phosphate + UDP-alpha-D-glucose = alpha-D-glucose 1-phosphate + UDP-alpha-D-galactose</text>
        <dbReference type="Rhea" id="RHEA:13989"/>
        <dbReference type="ChEBI" id="CHEBI:58336"/>
        <dbReference type="ChEBI" id="CHEBI:58601"/>
        <dbReference type="ChEBI" id="CHEBI:58885"/>
        <dbReference type="ChEBI" id="CHEBI:66914"/>
        <dbReference type="EC" id="2.7.7.12"/>
    </reaction>
</comment>
<keyword evidence="6" id="KW-0299">Galactose metabolism</keyword>
<dbReference type="AlphaFoldDB" id="A0A5P3X9F5"/>
<keyword evidence="7" id="KW-0119">Carbohydrate metabolism</keyword>
<sequence>MSIYMEFERLIKYGLKNNLFEYEDICYIRNSLIELFELDEYILENDVSYTSNLEDIINNLLNYAYDMGILESNTSVYRDLLDTKIMSLLIPRPSEVIREFNIRYKEDRVSATNYLYNLSKACDYVRTNRIKENITWKTNTEYGDIDITINLSKPEKDPKAIAKAKFLKESSYPMCLLCKVGLSFLFKFFM</sequence>
<dbReference type="PANTHER" id="PTHR39191:SF1">
    <property type="entry name" value="DUF4922 DOMAIN-CONTAINING PROTEIN"/>
    <property type="match status" value="1"/>
</dbReference>
<organism evidence="9 10">
    <name type="scientific">Paraclostridium bifermentans</name>
    <name type="common">Clostridium bifermentans</name>
    <dbReference type="NCBI Taxonomy" id="1490"/>
    <lineage>
        <taxon>Bacteria</taxon>
        <taxon>Bacillati</taxon>
        <taxon>Bacillota</taxon>
        <taxon>Clostridia</taxon>
        <taxon>Peptostreptococcales</taxon>
        <taxon>Peptostreptococcaceae</taxon>
        <taxon>Paraclostridium</taxon>
    </lineage>
</organism>
<keyword evidence="3" id="KW-0963">Cytoplasm</keyword>
<evidence type="ECO:0000313" key="10">
    <source>
        <dbReference type="Proteomes" id="UP000326961"/>
    </source>
</evidence>
<keyword evidence="5" id="KW-0548">Nucleotidyltransferase</keyword>
<reference evidence="9 10" key="1">
    <citation type="submission" date="2018-09" db="EMBL/GenBank/DDBJ databases">
        <title>A clostridial neurotoxin that targets Anopheles mosquitoes.</title>
        <authorList>
            <person name="Contreras E."/>
            <person name="Masuyer G."/>
            <person name="Qureshi N."/>
            <person name="Chawla S."/>
            <person name="Lim H.L."/>
            <person name="Chen J."/>
            <person name="Stenmark P."/>
            <person name="Gill S."/>
        </authorList>
    </citation>
    <scope>NUCLEOTIDE SEQUENCE [LARGE SCALE GENOMIC DNA]</scope>
    <source>
        <strain evidence="9 10">Cbm</strain>
    </source>
</reference>
<evidence type="ECO:0000256" key="5">
    <source>
        <dbReference type="ARBA" id="ARBA00022695"/>
    </source>
</evidence>
<dbReference type="GO" id="GO:0008108">
    <property type="term" value="F:UDP-glucose:hexose-1-phosphate uridylyltransferase activity"/>
    <property type="evidence" value="ECO:0007669"/>
    <property type="project" value="UniProtKB-EC"/>
</dbReference>
<accession>A0A5P3X9F5</accession>
<evidence type="ECO:0000256" key="4">
    <source>
        <dbReference type="ARBA" id="ARBA00022679"/>
    </source>
</evidence>
<dbReference type="RefSeq" id="WP_150885619.1">
    <property type="nucleotide sequence ID" value="NZ_CP032452.1"/>
</dbReference>
<evidence type="ECO:0000313" key="9">
    <source>
        <dbReference type="EMBL" id="QEZ67796.1"/>
    </source>
</evidence>
<dbReference type="Proteomes" id="UP000326961">
    <property type="component" value="Chromosome"/>
</dbReference>
<dbReference type="EMBL" id="CP032452">
    <property type="protein sequence ID" value="QEZ67796.1"/>
    <property type="molecule type" value="Genomic_DNA"/>
</dbReference>
<evidence type="ECO:0000256" key="6">
    <source>
        <dbReference type="ARBA" id="ARBA00023144"/>
    </source>
</evidence>
<dbReference type="GO" id="GO:0005737">
    <property type="term" value="C:cytoplasm"/>
    <property type="evidence" value="ECO:0007669"/>
    <property type="project" value="InterPro"/>
</dbReference>
<dbReference type="InterPro" id="IPR005849">
    <property type="entry name" value="GalP_Utransf_N"/>
</dbReference>
<proteinExistence type="predicted"/>
<dbReference type="PANTHER" id="PTHR39191">
    <property type="entry name" value="GALACTOSE-1-PHOSPHATE URIDYLYLTRANSFERASE"/>
    <property type="match status" value="1"/>
</dbReference>
<evidence type="ECO:0000256" key="2">
    <source>
        <dbReference type="ARBA" id="ARBA00004947"/>
    </source>
</evidence>
<keyword evidence="4" id="KW-0808">Transferase</keyword>
<comment type="pathway">
    <text evidence="2">Carbohydrate metabolism; galactose metabolism.</text>
</comment>
<evidence type="ECO:0000256" key="7">
    <source>
        <dbReference type="ARBA" id="ARBA00023277"/>
    </source>
</evidence>
<name>A0A5P3X9F5_PARBF</name>
<evidence type="ECO:0000256" key="3">
    <source>
        <dbReference type="ARBA" id="ARBA00022490"/>
    </source>
</evidence>
<evidence type="ECO:0000259" key="8">
    <source>
        <dbReference type="Pfam" id="PF01087"/>
    </source>
</evidence>
<dbReference type="Pfam" id="PF01087">
    <property type="entry name" value="GalP_UDP_transf"/>
    <property type="match status" value="1"/>
</dbReference>
<feature type="domain" description="Galactose-1-phosphate uridyl transferase N-terminal" evidence="8">
    <location>
        <begin position="20"/>
        <end position="179"/>
    </location>
</feature>
<gene>
    <name evidence="9" type="ORF">D4A35_02165</name>
</gene>